<dbReference type="GO" id="GO:0004222">
    <property type="term" value="F:metalloendopeptidase activity"/>
    <property type="evidence" value="ECO:0007669"/>
    <property type="project" value="InterPro"/>
</dbReference>
<evidence type="ECO:0000256" key="7">
    <source>
        <dbReference type="SAM" id="SignalP"/>
    </source>
</evidence>
<dbReference type="GO" id="GO:0046872">
    <property type="term" value="F:metal ion binding"/>
    <property type="evidence" value="ECO:0007669"/>
    <property type="project" value="UniProtKB-KW"/>
</dbReference>
<evidence type="ECO:0000256" key="1">
    <source>
        <dbReference type="ARBA" id="ARBA00022670"/>
    </source>
</evidence>
<dbReference type="InterPro" id="IPR034030">
    <property type="entry name" value="ZnMc_salivary_gland_MPs"/>
</dbReference>
<accession>A0A131YQG0</accession>
<organism evidence="9">
    <name type="scientific">Rhipicephalus appendiculatus</name>
    <name type="common">Brown ear tick</name>
    <dbReference type="NCBI Taxonomy" id="34631"/>
    <lineage>
        <taxon>Eukaryota</taxon>
        <taxon>Metazoa</taxon>
        <taxon>Ecdysozoa</taxon>
        <taxon>Arthropoda</taxon>
        <taxon>Chelicerata</taxon>
        <taxon>Arachnida</taxon>
        <taxon>Acari</taxon>
        <taxon>Parasitiformes</taxon>
        <taxon>Ixodida</taxon>
        <taxon>Ixodoidea</taxon>
        <taxon>Ixodidae</taxon>
        <taxon>Rhipicephalinae</taxon>
        <taxon>Rhipicephalus</taxon>
        <taxon>Rhipicephalus</taxon>
    </lineage>
</organism>
<evidence type="ECO:0000256" key="2">
    <source>
        <dbReference type="ARBA" id="ARBA00022801"/>
    </source>
</evidence>
<keyword evidence="1" id="KW-0645">Protease</keyword>
<evidence type="ECO:0000256" key="5">
    <source>
        <dbReference type="PROSITE-ProRule" id="PRU00276"/>
    </source>
</evidence>
<reference evidence="9" key="1">
    <citation type="journal article" date="2016" name="Ticks Tick Borne Dis.">
        <title>De novo assembly and annotation of the salivary gland transcriptome of Rhipicephalus appendiculatus male and female ticks during blood feeding.</title>
        <authorList>
            <person name="de Castro M.H."/>
            <person name="de Klerk D."/>
            <person name="Pienaar R."/>
            <person name="Latif A.A."/>
            <person name="Rees D.J."/>
            <person name="Mans B.J."/>
        </authorList>
    </citation>
    <scope>NUCLEOTIDE SEQUENCE</scope>
    <source>
        <tissue evidence="9">Salivary glands</tissue>
    </source>
</reference>
<feature type="active site" evidence="5">
    <location>
        <position position="319"/>
    </location>
</feature>
<name>A0A131YQG0_RHIAP</name>
<keyword evidence="2" id="KW-0378">Hydrolase</keyword>
<dbReference type="GO" id="GO:0006509">
    <property type="term" value="P:membrane protein ectodomain proteolysis"/>
    <property type="evidence" value="ECO:0007669"/>
    <property type="project" value="TreeGrafter"/>
</dbReference>
<dbReference type="InterPro" id="IPR024079">
    <property type="entry name" value="MetalloPept_cat_dom_sf"/>
</dbReference>
<feature type="domain" description="Peptidase M12B" evidence="8">
    <location>
        <begin position="170"/>
        <end position="390"/>
    </location>
</feature>
<feature type="signal peptide" evidence="7">
    <location>
        <begin position="1"/>
        <end position="16"/>
    </location>
</feature>
<dbReference type="PANTHER" id="PTHR11905">
    <property type="entry name" value="ADAM A DISINTEGRIN AND METALLOPROTEASE DOMAIN"/>
    <property type="match status" value="1"/>
</dbReference>
<feature type="binding site" evidence="5">
    <location>
        <position position="318"/>
    </location>
    <ligand>
        <name>Zn(2+)</name>
        <dbReference type="ChEBI" id="CHEBI:29105"/>
        <note>catalytic</note>
    </ligand>
</feature>
<evidence type="ECO:0000259" key="8">
    <source>
        <dbReference type="PROSITE" id="PS50215"/>
    </source>
</evidence>
<feature type="compositionally biased region" description="Low complexity" evidence="6">
    <location>
        <begin position="497"/>
        <end position="520"/>
    </location>
</feature>
<dbReference type="PROSITE" id="PS50215">
    <property type="entry name" value="ADAM_MEPRO"/>
    <property type="match status" value="1"/>
</dbReference>
<evidence type="ECO:0000256" key="4">
    <source>
        <dbReference type="ARBA" id="ARBA00023049"/>
    </source>
</evidence>
<dbReference type="SUPFAM" id="SSF55486">
    <property type="entry name" value="Metalloproteases ('zincins'), catalytic domain"/>
    <property type="match status" value="1"/>
</dbReference>
<evidence type="ECO:0000256" key="6">
    <source>
        <dbReference type="SAM" id="MobiDB-lite"/>
    </source>
</evidence>
<dbReference type="Gene3D" id="3.40.1620.60">
    <property type="match status" value="1"/>
</dbReference>
<proteinExistence type="predicted"/>
<feature type="chain" id="PRO_5007285676" evidence="7">
    <location>
        <begin position="17"/>
        <end position="563"/>
    </location>
</feature>
<comment type="caution">
    <text evidence="5">Lacks conserved residue(s) required for the propagation of feature annotation.</text>
</comment>
<feature type="binding site" evidence="5">
    <location>
        <position position="322"/>
    </location>
    <ligand>
        <name>Zn(2+)</name>
        <dbReference type="ChEBI" id="CHEBI:29105"/>
        <note>catalytic</note>
    </ligand>
</feature>
<evidence type="ECO:0000313" key="9">
    <source>
        <dbReference type="EMBL" id="JAP80336.1"/>
    </source>
</evidence>
<keyword evidence="4" id="KW-0482">Metalloprotease</keyword>
<dbReference type="PANTHER" id="PTHR11905:SF159">
    <property type="entry name" value="ADAM METALLOPROTEASE"/>
    <property type="match status" value="1"/>
</dbReference>
<evidence type="ECO:0000256" key="3">
    <source>
        <dbReference type="ARBA" id="ARBA00022833"/>
    </source>
</evidence>
<dbReference type="AlphaFoldDB" id="A0A131YQG0"/>
<keyword evidence="5" id="KW-0479">Metal-binding</keyword>
<dbReference type="EMBL" id="GEDV01008221">
    <property type="protein sequence ID" value="JAP80336.1"/>
    <property type="molecule type" value="Transcribed_RNA"/>
</dbReference>
<feature type="binding site" evidence="5">
    <location>
        <position position="328"/>
    </location>
    <ligand>
        <name>Zn(2+)</name>
        <dbReference type="ChEBI" id="CHEBI:29105"/>
        <note>catalytic</note>
    </ligand>
</feature>
<dbReference type="Pfam" id="PF01421">
    <property type="entry name" value="Reprolysin"/>
    <property type="match status" value="1"/>
</dbReference>
<dbReference type="InterPro" id="IPR001590">
    <property type="entry name" value="Peptidase_M12B"/>
</dbReference>
<sequence length="563" mass="63260">MRLVGLVILVILPSEGSEMPKRVYPRILEERSSDGRIAMRVHEGLTLNLRRATVAAPKVRVLAEENGKAVTQFYDGEDINQNLYEDEQQLATVEVIRGDSGVSMRGLVGPHHRIQPMPVSERSQDESVPHMIYKIDADDMLDKTLKTTERSGANVSERTYGRQARVPDIIIVETFIVTGKRHFAHYQQTSHLIWYACVMVNFANLRLAAMTNPKVKLVLVGLEKDDKEPYAVVTQDGYMFDELTIKAFQSYAVKRRTDFGQPDVVFLLSGYDVITIHNGELTEAGLGIGFLSGICTDHYVALGEDKPGLFTGAHTFTHELAHLLGASHDGEDAKSDVPGHPSSTTCPWKLGFIMSYVNIGPTHHRFSPCSMEQIRHVLTYRGQTCWNFNGNGYSMKGTYPGMTVSFERFCMGLVDNRANITIRNVTVEIATCKVMCTYTKRAYSRYDVRGYEERMFQRKDDALDYMQCGDNKVCIQGYCVPKPPEATDTPEIPEKVTSTTATEGTTEESMTGSSSKTSTECKCDCLSTTDNTTTRTTTTPRPSSRSWRFFSHRPWSRSKYLMK</sequence>
<dbReference type="Gene3D" id="3.40.390.10">
    <property type="entry name" value="Collagenase (Catalytic Domain)"/>
    <property type="match status" value="1"/>
</dbReference>
<keyword evidence="7" id="KW-0732">Signal</keyword>
<feature type="region of interest" description="Disordered" evidence="6">
    <location>
        <begin position="485"/>
        <end position="522"/>
    </location>
</feature>
<keyword evidence="3 5" id="KW-0862">Zinc</keyword>
<protein>
    <submittedName>
        <fullName evidence="9">Reprolysin</fullName>
    </submittedName>
</protein>
<dbReference type="CDD" id="cd04272">
    <property type="entry name" value="ZnMc_salivary_gland_MPs"/>
    <property type="match status" value="1"/>
</dbReference>